<feature type="transmembrane region" description="Helical" evidence="9">
    <location>
        <begin position="87"/>
        <end position="105"/>
    </location>
</feature>
<keyword evidence="11" id="KW-1185">Reference proteome</keyword>
<proteinExistence type="inferred from homology"/>
<sequence>MESQTEGNNGGIGEGNAGFFANCRERLCSAVDSLSCTVLGFAGKLAQVARDDPRRVVHSLKAGLALTLVSVIYYVTPLFNSWGDSTVWAVITVVVVMEFTVGGTLSRGLNRALATLVAGFLAVGAHMAAQLCGEKGEPILLGVFVFLVGSAATFSRYIPEVKARYDYGVTIFLLTFSLVGVSSYRVEEIIELAHERFTTIAVGVAICLFTTVFIFPIWAGEDLHKLTTGNLDKLAEFLEGMGSECFGENSSWENLEDKAFLQVYKSVLNSKVREDSLCTFAKWEPMHGKFCFRHPWNQYQKLGTLCRQCASSMEALVSCVTTLKKSQYPEANPELCQKIGATCAAMSLNSAKALRGLSLAIWTMTTPSPINNDMSTATKAASDFRAEFSEDVALLQVMHMAIVASLLSDIVIQIGRITESTNNLARLAHFKNPERSRSAVVISIED</sequence>
<feature type="transmembrane region" description="Helical" evidence="9">
    <location>
        <begin position="112"/>
        <end position="133"/>
    </location>
</feature>
<evidence type="ECO:0000256" key="4">
    <source>
        <dbReference type="ARBA" id="ARBA00022692"/>
    </source>
</evidence>
<dbReference type="AlphaFoldDB" id="A0ABC9CXL2"/>
<keyword evidence="6" id="KW-0406">Ion transport</keyword>
<evidence type="ECO:0000256" key="2">
    <source>
        <dbReference type="ARBA" id="ARBA00007079"/>
    </source>
</evidence>
<evidence type="ECO:0000256" key="8">
    <source>
        <dbReference type="ARBA" id="ARBA00023303"/>
    </source>
</evidence>
<organism evidence="10 11">
    <name type="scientific">Urochloa decumbens</name>
    <dbReference type="NCBI Taxonomy" id="240449"/>
    <lineage>
        <taxon>Eukaryota</taxon>
        <taxon>Viridiplantae</taxon>
        <taxon>Streptophyta</taxon>
        <taxon>Embryophyta</taxon>
        <taxon>Tracheophyta</taxon>
        <taxon>Spermatophyta</taxon>
        <taxon>Magnoliopsida</taxon>
        <taxon>Liliopsida</taxon>
        <taxon>Poales</taxon>
        <taxon>Poaceae</taxon>
        <taxon>PACMAD clade</taxon>
        <taxon>Panicoideae</taxon>
        <taxon>Panicodae</taxon>
        <taxon>Paniceae</taxon>
        <taxon>Melinidinae</taxon>
        <taxon>Urochloa</taxon>
    </lineage>
</organism>
<evidence type="ECO:0000256" key="9">
    <source>
        <dbReference type="SAM" id="Phobius"/>
    </source>
</evidence>
<name>A0ABC9CXL2_9POAL</name>
<accession>A0ABC9CXL2</accession>
<dbReference type="PANTHER" id="PTHR31086">
    <property type="entry name" value="ALUMINUM-ACTIVATED MALATE TRANSPORTER 10"/>
    <property type="match status" value="1"/>
</dbReference>
<keyword evidence="5 9" id="KW-1133">Transmembrane helix</keyword>
<feature type="transmembrane region" description="Helical" evidence="9">
    <location>
        <begin position="197"/>
        <end position="219"/>
    </location>
</feature>
<feature type="transmembrane region" description="Helical" evidence="9">
    <location>
        <begin position="165"/>
        <end position="185"/>
    </location>
</feature>
<reference evidence="10 11" key="2">
    <citation type="submission" date="2024-10" db="EMBL/GenBank/DDBJ databases">
        <authorList>
            <person name="Ryan C."/>
        </authorList>
    </citation>
    <scope>NUCLEOTIDE SEQUENCE [LARGE SCALE GENOMIC DNA]</scope>
</reference>
<evidence type="ECO:0000256" key="1">
    <source>
        <dbReference type="ARBA" id="ARBA00004141"/>
    </source>
</evidence>
<dbReference type="EMBL" id="OZ075140">
    <property type="protein sequence ID" value="CAL5027579.1"/>
    <property type="molecule type" value="Genomic_DNA"/>
</dbReference>
<protein>
    <submittedName>
        <fullName evidence="10">Uncharacterized protein</fullName>
    </submittedName>
</protein>
<evidence type="ECO:0000256" key="5">
    <source>
        <dbReference type="ARBA" id="ARBA00022989"/>
    </source>
</evidence>
<evidence type="ECO:0000313" key="10">
    <source>
        <dbReference type="EMBL" id="CAL5027579.1"/>
    </source>
</evidence>
<comment type="similarity">
    <text evidence="2">Belongs to the aromatic acid exporter (TC 2.A.85) family.</text>
</comment>
<feature type="transmembrane region" description="Helical" evidence="9">
    <location>
        <begin position="56"/>
        <end position="75"/>
    </location>
</feature>
<comment type="subcellular location">
    <subcellularLocation>
        <location evidence="1">Membrane</location>
        <topology evidence="1">Multi-pass membrane protein</topology>
    </subcellularLocation>
</comment>
<dbReference type="InterPro" id="IPR020966">
    <property type="entry name" value="ALMT"/>
</dbReference>
<keyword evidence="4 9" id="KW-0812">Transmembrane</keyword>
<gene>
    <name evidence="10" type="ORF">URODEC1_LOCUS79444</name>
</gene>
<evidence type="ECO:0000256" key="7">
    <source>
        <dbReference type="ARBA" id="ARBA00023136"/>
    </source>
</evidence>
<evidence type="ECO:0000256" key="6">
    <source>
        <dbReference type="ARBA" id="ARBA00023065"/>
    </source>
</evidence>
<keyword evidence="8" id="KW-0407">Ion channel</keyword>
<reference evidence="11" key="1">
    <citation type="submission" date="2024-06" db="EMBL/GenBank/DDBJ databases">
        <authorList>
            <person name="Ryan C."/>
        </authorList>
    </citation>
    <scope>NUCLEOTIDE SEQUENCE [LARGE SCALE GENOMIC DNA]</scope>
</reference>
<dbReference type="Proteomes" id="UP001497457">
    <property type="component" value="Chromosome 30rd"/>
</dbReference>
<keyword evidence="7 9" id="KW-0472">Membrane</keyword>
<dbReference type="GO" id="GO:0034220">
    <property type="term" value="P:monoatomic ion transmembrane transport"/>
    <property type="evidence" value="ECO:0007669"/>
    <property type="project" value="UniProtKB-KW"/>
</dbReference>
<keyword evidence="3" id="KW-0813">Transport</keyword>
<dbReference type="Pfam" id="PF11744">
    <property type="entry name" value="ALMT"/>
    <property type="match status" value="1"/>
</dbReference>
<evidence type="ECO:0000256" key="3">
    <source>
        <dbReference type="ARBA" id="ARBA00022448"/>
    </source>
</evidence>
<dbReference type="GO" id="GO:0016020">
    <property type="term" value="C:membrane"/>
    <property type="evidence" value="ECO:0007669"/>
    <property type="project" value="UniProtKB-SubCell"/>
</dbReference>
<feature type="transmembrane region" description="Helical" evidence="9">
    <location>
        <begin position="139"/>
        <end position="158"/>
    </location>
</feature>
<evidence type="ECO:0000313" key="11">
    <source>
        <dbReference type="Proteomes" id="UP001497457"/>
    </source>
</evidence>